<keyword evidence="4" id="KW-0862">Zinc</keyword>
<feature type="region of interest" description="Disordered" evidence="9">
    <location>
        <begin position="472"/>
        <end position="491"/>
    </location>
</feature>
<protein>
    <recommendedName>
        <fullName evidence="10">C2H2-type domain-containing protein</fullName>
    </recommendedName>
</protein>
<dbReference type="Proteomes" id="UP001194746">
    <property type="component" value="Unassembled WGS sequence"/>
</dbReference>
<evidence type="ECO:0000313" key="12">
    <source>
        <dbReference type="Proteomes" id="UP001194746"/>
    </source>
</evidence>
<keyword evidence="3 8" id="KW-0863">Zinc-finger</keyword>
<feature type="region of interest" description="Disordered" evidence="9">
    <location>
        <begin position="1"/>
        <end position="47"/>
    </location>
</feature>
<evidence type="ECO:0000256" key="5">
    <source>
        <dbReference type="ARBA" id="ARBA00023015"/>
    </source>
</evidence>
<dbReference type="EMBL" id="VCAU01000004">
    <property type="protein sequence ID" value="KAF9894221.1"/>
    <property type="molecule type" value="Genomic_DNA"/>
</dbReference>
<evidence type="ECO:0000256" key="3">
    <source>
        <dbReference type="ARBA" id="ARBA00022771"/>
    </source>
</evidence>
<reference evidence="11" key="2">
    <citation type="submission" date="2020-02" db="EMBL/GenBank/DDBJ databases">
        <authorList>
            <person name="Gilchrist C.L.M."/>
            <person name="Chooi Y.-H."/>
        </authorList>
    </citation>
    <scope>NUCLEOTIDE SEQUENCE</scope>
    <source>
        <strain evidence="11">MST-FP2251</strain>
    </source>
</reference>
<dbReference type="InterPro" id="IPR051061">
    <property type="entry name" value="Zinc_finger_trans_reg"/>
</dbReference>
<dbReference type="Gene3D" id="3.30.160.60">
    <property type="entry name" value="Classic Zinc Finger"/>
    <property type="match status" value="1"/>
</dbReference>
<reference evidence="11" key="1">
    <citation type="journal article" date="2019" name="Beilstein J. Org. Chem.">
        <title>Nanangenines: drimane sesquiterpenoids as the dominant metabolite cohort of a novel Australian fungus, Aspergillus nanangensis.</title>
        <authorList>
            <person name="Lacey H.J."/>
            <person name="Gilchrist C.L.M."/>
            <person name="Crombie A."/>
            <person name="Kalaitzis J.A."/>
            <person name="Vuong D."/>
            <person name="Rutledge P.J."/>
            <person name="Turner P."/>
            <person name="Pitt J.I."/>
            <person name="Lacey E."/>
            <person name="Chooi Y.H."/>
            <person name="Piggott A.M."/>
        </authorList>
    </citation>
    <scope>NUCLEOTIDE SEQUENCE</scope>
    <source>
        <strain evidence="11">MST-FP2251</strain>
    </source>
</reference>
<evidence type="ECO:0000256" key="1">
    <source>
        <dbReference type="ARBA" id="ARBA00004123"/>
    </source>
</evidence>
<dbReference type="GO" id="GO:0006357">
    <property type="term" value="P:regulation of transcription by RNA polymerase II"/>
    <property type="evidence" value="ECO:0007669"/>
    <property type="project" value="TreeGrafter"/>
</dbReference>
<comment type="caution">
    <text evidence="11">The sequence shown here is derived from an EMBL/GenBank/DDBJ whole genome shotgun (WGS) entry which is preliminary data.</text>
</comment>
<feature type="domain" description="C2H2-type" evidence="10">
    <location>
        <begin position="524"/>
        <end position="554"/>
    </location>
</feature>
<feature type="region of interest" description="Disordered" evidence="9">
    <location>
        <begin position="672"/>
        <end position="714"/>
    </location>
</feature>
<evidence type="ECO:0000313" key="11">
    <source>
        <dbReference type="EMBL" id="KAF9894221.1"/>
    </source>
</evidence>
<dbReference type="PANTHER" id="PTHR46179">
    <property type="entry name" value="ZINC FINGER PROTEIN"/>
    <property type="match status" value="1"/>
</dbReference>
<feature type="region of interest" description="Disordered" evidence="9">
    <location>
        <begin position="135"/>
        <end position="160"/>
    </location>
</feature>
<keyword evidence="5" id="KW-0805">Transcription regulation</keyword>
<dbReference type="PROSITE" id="PS50157">
    <property type="entry name" value="ZINC_FINGER_C2H2_2"/>
    <property type="match status" value="1"/>
</dbReference>
<name>A0AAD4GYS1_ASPNN</name>
<organism evidence="11 12">
    <name type="scientific">Aspergillus nanangensis</name>
    <dbReference type="NCBI Taxonomy" id="2582783"/>
    <lineage>
        <taxon>Eukaryota</taxon>
        <taxon>Fungi</taxon>
        <taxon>Dikarya</taxon>
        <taxon>Ascomycota</taxon>
        <taxon>Pezizomycotina</taxon>
        <taxon>Eurotiomycetes</taxon>
        <taxon>Eurotiomycetidae</taxon>
        <taxon>Eurotiales</taxon>
        <taxon>Aspergillaceae</taxon>
        <taxon>Aspergillus</taxon>
        <taxon>Aspergillus subgen. Circumdati</taxon>
    </lineage>
</organism>
<comment type="subcellular location">
    <subcellularLocation>
        <location evidence="1">Nucleus</location>
    </subcellularLocation>
</comment>
<proteinExistence type="predicted"/>
<feature type="region of interest" description="Disordered" evidence="9">
    <location>
        <begin position="751"/>
        <end position="774"/>
    </location>
</feature>
<dbReference type="SMART" id="SM00355">
    <property type="entry name" value="ZnF_C2H2"/>
    <property type="match status" value="4"/>
</dbReference>
<dbReference type="GO" id="GO:0008270">
    <property type="term" value="F:zinc ion binding"/>
    <property type="evidence" value="ECO:0007669"/>
    <property type="project" value="UniProtKB-KW"/>
</dbReference>
<evidence type="ECO:0000256" key="7">
    <source>
        <dbReference type="ARBA" id="ARBA00023242"/>
    </source>
</evidence>
<evidence type="ECO:0000256" key="2">
    <source>
        <dbReference type="ARBA" id="ARBA00022723"/>
    </source>
</evidence>
<sequence>MSPSSTNEPTWENSGDVLQGIMGSRIGPVPSQSDLTADGLTTSSELAPGDPASFLGFQFGPEPAVLPHHHASILNQWPLYHPSSPASQPLDYPHFHHSRLTNDQDAWNPLQVTGVPTNSSAFGMQYLGKPQPMNAFDRRCSTGHHSTPSENGSQCNGIHPSDSGYSSRSCTTRSVANSYAFDSAASPYLAPHEYEHDDRASALDLVSHYTETVLDTTENVDSPMLCHDIIRCDYPGCQWTGKCPSDKRKHEARHRKLFKCDIPNCTRKEGFGTINDLARHKKCVHKKEPERGPKVLYMSHDWYETCVKPQAMAHMSSPTNTQVVFEMDSTVKLSADEFEGSVLNGLVQPSDGLVQDHEEEEHKVLNINHMPPRPASQQPELSALNSLRLNSVDHEVAMVPPLAHPRNHDKMDDMVSEAAANMLNAMTKMINSNQRRRSHQTEDGEDVVSNSAELTGQKKEMLQKILSAALERLSGNSGPGQVNSSDLRESGPDQKGWIQCEFCSKRTRLRCEMKKHKKRHERPYGCTFDRCHKTFGSKADWKRHENSQHFHTQSWRCTLPDASQGGIQCFRLFYRQEIYVQHIKKHHQIANDDVRGALFKNRIGRNGQQQFWCGFCQAIVPLKNQGIEAWNERFNHIDAEHFKKGERIGNWLLPSGHFTKDRELEEERKRALAGVNGEGESLDDEGDPSDDEDDDDDDSSSSSYHSDCEVEPEDAMTIDTDAVRGLSAFTMGEPSVPLRAPTYTRKRKLPLSSQFVPGPEEYNEAGGSGMEKRSRVETSFSILPSQGIAVAPQSMDGSYLDIGPRGPDLWS</sequence>
<feature type="compositionally biased region" description="Acidic residues" evidence="9">
    <location>
        <begin position="680"/>
        <end position="699"/>
    </location>
</feature>
<feature type="compositionally biased region" description="Polar residues" evidence="9">
    <location>
        <begin position="1"/>
        <end position="13"/>
    </location>
</feature>
<feature type="region of interest" description="Disordered" evidence="9">
    <location>
        <begin position="432"/>
        <end position="451"/>
    </location>
</feature>
<feature type="compositionally biased region" description="Polar residues" evidence="9">
    <location>
        <begin position="143"/>
        <end position="156"/>
    </location>
</feature>
<dbReference type="PANTHER" id="PTHR46179:SF13">
    <property type="entry name" value="C2H2-TYPE DOMAIN-CONTAINING PROTEIN"/>
    <property type="match status" value="1"/>
</dbReference>
<evidence type="ECO:0000256" key="6">
    <source>
        <dbReference type="ARBA" id="ARBA00023163"/>
    </source>
</evidence>
<gene>
    <name evidence="11" type="ORF">FE257_007723</name>
</gene>
<feature type="compositionally biased region" description="Polar residues" evidence="9">
    <location>
        <begin position="30"/>
        <end position="45"/>
    </location>
</feature>
<feature type="compositionally biased region" description="Polar residues" evidence="9">
    <location>
        <begin position="474"/>
        <end position="485"/>
    </location>
</feature>
<accession>A0AAD4GYS1</accession>
<keyword evidence="7" id="KW-0539">Nucleus</keyword>
<evidence type="ECO:0000256" key="9">
    <source>
        <dbReference type="SAM" id="MobiDB-lite"/>
    </source>
</evidence>
<dbReference type="AlphaFoldDB" id="A0AAD4GYS1"/>
<dbReference type="PROSITE" id="PS00028">
    <property type="entry name" value="ZINC_FINGER_C2H2_1"/>
    <property type="match status" value="1"/>
</dbReference>
<dbReference type="InterPro" id="IPR013087">
    <property type="entry name" value="Znf_C2H2_type"/>
</dbReference>
<keyword evidence="2" id="KW-0479">Metal-binding</keyword>
<evidence type="ECO:0000256" key="4">
    <source>
        <dbReference type="ARBA" id="ARBA00022833"/>
    </source>
</evidence>
<evidence type="ECO:0000256" key="8">
    <source>
        <dbReference type="PROSITE-ProRule" id="PRU00042"/>
    </source>
</evidence>
<keyword evidence="6" id="KW-0804">Transcription</keyword>
<dbReference type="GO" id="GO:0005634">
    <property type="term" value="C:nucleus"/>
    <property type="evidence" value="ECO:0007669"/>
    <property type="project" value="UniProtKB-SubCell"/>
</dbReference>
<evidence type="ECO:0000259" key="10">
    <source>
        <dbReference type="PROSITE" id="PS50157"/>
    </source>
</evidence>
<keyword evidence="12" id="KW-1185">Reference proteome</keyword>